<name>A0A7J7LXC0_9MAGN</name>
<reference evidence="7 8" key="1">
    <citation type="journal article" date="2020" name="IScience">
        <title>Genome Sequencing of the Endangered Kingdonia uniflora (Circaeasteraceae, Ranunculales) Reveals Potential Mechanisms of Evolutionary Specialization.</title>
        <authorList>
            <person name="Sun Y."/>
            <person name="Deng T."/>
            <person name="Zhang A."/>
            <person name="Moore M.J."/>
            <person name="Landis J.B."/>
            <person name="Lin N."/>
            <person name="Zhang H."/>
            <person name="Zhang X."/>
            <person name="Huang J."/>
            <person name="Zhang X."/>
            <person name="Sun H."/>
            <person name="Wang H."/>
        </authorList>
    </citation>
    <scope>NUCLEOTIDE SEQUENCE [LARGE SCALE GENOMIC DNA]</scope>
    <source>
        <strain evidence="7">TB1705</strain>
        <tissue evidence="7">Leaf</tissue>
    </source>
</reference>
<dbReference type="GO" id="GO:0061024">
    <property type="term" value="P:membrane organization"/>
    <property type="evidence" value="ECO:0007669"/>
    <property type="project" value="TreeGrafter"/>
</dbReference>
<evidence type="ECO:0000256" key="3">
    <source>
        <dbReference type="ARBA" id="ARBA00022989"/>
    </source>
</evidence>
<evidence type="ECO:0000313" key="8">
    <source>
        <dbReference type="Proteomes" id="UP000541444"/>
    </source>
</evidence>
<dbReference type="PANTHER" id="PTHR12703:SF4">
    <property type="entry name" value="TRANSMEMBRANE PROTEIN 33"/>
    <property type="match status" value="1"/>
</dbReference>
<comment type="subcellular location">
    <subcellularLocation>
        <location evidence="1">Membrane</location>
        <topology evidence="1">Multi-pass membrane protein</topology>
    </subcellularLocation>
</comment>
<dbReference type="PANTHER" id="PTHR12703">
    <property type="entry name" value="TRANSMEMBRANE PROTEIN 33"/>
    <property type="match status" value="1"/>
</dbReference>
<evidence type="ECO:0000256" key="1">
    <source>
        <dbReference type="ARBA" id="ARBA00004141"/>
    </source>
</evidence>
<gene>
    <name evidence="7" type="ORF">GIB67_009784</name>
</gene>
<dbReference type="EMBL" id="JACGCM010001927">
    <property type="protein sequence ID" value="KAF6147301.1"/>
    <property type="molecule type" value="Genomic_DNA"/>
</dbReference>
<accession>A0A7J7LXC0</accession>
<organism evidence="7 8">
    <name type="scientific">Kingdonia uniflora</name>
    <dbReference type="NCBI Taxonomy" id="39325"/>
    <lineage>
        <taxon>Eukaryota</taxon>
        <taxon>Viridiplantae</taxon>
        <taxon>Streptophyta</taxon>
        <taxon>Embryophyta</taxon>
        <taxon>Tracheophyta</taxon>
        <taxon>Spermatophyta</taxon>
        <taxon>Magnoliopsida</taxon>
        <taxon>Ranunculales</taxon>
        <taxon>Circaeasteraceae</taxon>
        <taxon>Kingdonia</taxon>
    </lineage>
</organism>
<feature type="region of interest" description="Disordered" evidence="5">
    <location>
        <begin position="1"/>
        <end position="48"/>
    </location>
</feature>
<evidence type="ECO:0000256" key="4">
    <source>
        <dbReference type="ARBA" id="ARBA00023136"/>
    </source>
</evidence>
<dbReference type="GO" id="GO:0005783">
    <property type="term" value="C:endoplasmic reticulum"/>
    <property type="evidence" value="ECO:0007669"/>
    <property type="project" value="TreeGrafter"/>
</dbReference>
<evidence type="ECO:0000256" key="2">
    <source>
        <dbReference type="ARBA" id="ARBA00022692"/>
    </source>
</evidence>
<keyword evidence="2 6" id="KW-0812">Transmembrane</keyword>
<evidence type="ECO:0000256" key="5">
    <source>
        <dbReference type="SAM" id="MobiDB-lite"/>
    </source>
</evidence>
<keyword evidence="3 6" id="KW-1133">Transmembrane helix</keyword>
<dbReference type="GO" id="GO:0016020">
    <property type="term" value="C:membrane"/>
    <property type="evidence" value="ECO:0007669"/>
    <property type="project" value="UniProtKB-SubCell"/>
</dbReference>
<sequence length="86" mass="9188">MPSTSSSQSTRSTPAPSSSPATEQSRQRSTTSSTSASGASPTPAVTPSSLHWDRQTIQFFVNAWIFVVAVLAIFPFVPRNLANKAY</sequence>
<dbReference type="AlphaFoldDB" id="A0A7J7LXC0"/>
<comment type="caution">
    <text evidence="7">The sequence shown here is derived from an EMBL/GenBank/DDBJ whole genome shotgun (WGS) entry which is preliminary data.</text>
</comment>
<dbReference type="InterPro" id="IPR051645">
    <property type="entry name" value="PER33/POM33_regulator"/>
</dbReference>
<protein>
    <submittedName>
        <fullName evidence="7">Uncharacterized protein</fullName>
    </submittedName>
</protein>
<feature type="transmembrane region" description="Helical" evidence="6">
    <location>
        <begin position="57"/>
        <end position="77"/>
    </location>
</feature>
<keyword evidence="8" id="KW-1185">Reference proteome</keyword>
<keyword evidence="4 6" id="KW-0472">Membrane</keyword>
<dbReference type="GO" id="GO:0071786">
    <property type="term" value="P:endoplasmic reticulum tubular network organization"/>
    <property type="evidence" value="ECO:0007669"/>
    <property type="project" value="TreeGrafter"/>
</dbReference>
<evidence type="ECO:0000256" key="6">
    <source>
        <dbReference type="SAM" id="Phobius"/>
    </source>
</evidence>
<dbReference type="Proteomes" id="UP000541444">
    <property type="component" value="Unassembled WGS sequence"/>
</dbReference>
<evidence type="ECO:0000313" key="7">
    <source>
        <dbReference type="EMBL" id="KAF6147301.1"/>
    </source>
</evidence>
<proteinExistence type="predicted"/>